<evidence type="ECO:0008006" key="3">
    <source>
        <dbReference type="Google" id="ProtNLM"/>
    </source>
</evidence>
<accession>A0A0E0LWA0</accession>
<keyword evidence="2" id="KW-1185">Reference proteome</keyword>
<dbReference type="Gramene" id="OPUNC08G16920.1">
    <property type="protein sequence ID" value="OPUNC08G16920.1"/>
    <property type="gene ID" value="OPUNC08G16920"/>
</dbReference>
<dbReference type="eggNOG" id="ENOG502R7XG">
    <property type="taxonomic scope" value="Eukaryota"/>
</dbReference>
<dbReference type="EnsemblPlants" id="OPUNC08G16920.1">
    <property type="protein sequence ID" value="OPUNC08G16920.1"/>
    <property type="gene ID" value="OPUNC08G16920"/>
</dbReference>
<dbReference type="AlphaFoldDB" id="A0A0E0LWA0"/>
<evidence type="ECO:0000313" key="1">
    <source>
        <dbReference type="EnsemblPlants" id="OPUNC08G16920.1"/>
    </source>
</evidence>
<protein>
    <recommendedName>
        <fullName evidence="3">LOB domain-containing protein</fullName>
    </recommendedName>
</protein>
<reference evidence="1" key="2">
    <citation type="submission" date="2018-05" db="EMBL/GenBank/DDBJ databases">
        <title>OpunRS2 (Oryza punctata Reference Sequence Version 2).</title>
        <authorList>
            <person name="Zhang J."/>
            <person name="Kudrna D."/>
            <person name="Lee S."/>
            <person name="Talag J."/>
            <person name="Welchert J."/>
            <person name="Wing R.A."/>
        </authorList>
    </citation>
    <scope>NUCLEOTIDE SEQUENCE [LARGE SCALE GENOMIC DNA]</scope>
</reference>
<name>A0A0E0LWA0_ORYPU</name>
<dbReference type="HOGENOM" id="CLU_1301455_0_0_1"/>
<dbReference type="STRING" id="4537.A0A0E0LWA0"/>
<proteinExistence type="predicted"/>
<organism evidence="1">
    <name type="scientific">Oryza punctata</name>
    <name type="common">Red rice</name>
    <dbReference type="NCBI Taxonomy" id="4537"/>
    <lineage>
        <taxon>Eukaryota</taxon>
        <taxon>Viridiplantae</taxon>
        <taxon>Streptophyta</taxon>
        <taxon>Embryophyta</taxon>
        <taxon>Tracheophyta</taxon>
        <taxon>Spermatophyta</taxon>
        <taxon>Magnoliopsida</taxon>
        <taxon>Liliopsida</taxon>
        <taxon>Poales</taxon>
        <taxon>Poaceae</taxon>
        <taxon>BOP clade</taxon>
        <taxon>Oryzoideae</taxon>
        <taxon>Oryzeae</taxon>
        <taxon>Oryzinae</taxon>
        <taxon>Oryza</taxon>
    </lineage>
</organism>
<sequence length="212" mass="23258">MEELFMQVFERRDWVKAQMQEQVASYSDSLACAILAAARRPPPWLLPALDAIPALGNTTKMSSLDLAHLRNENSLDHAQSQTYQRVKPKTHEFGSCKPGCLHIVNCAGEIDQSQICVSESAVQELNVTHSLNERPPSTSPFEVSYSVTSSLLQKDKLQSVESNLHGIPHSVTSPLREQITMGVSETDSLTGCMASQLPENVSLPSLKSIALE</sequence>
<reference evidence="1" key="1">
    <citation type="submission" date="2015-04" db="UniProtKB">
        <authorList>
            <consortium name="EnsemblPlants"/>
        </authorList>
    </citation>
    <scope>IDENTIFICATION</scope>
</reference>
<dbReference type="Proteomes" id="UP000026962">
    <property type="component" value="Chromosome 8"/>
</dbReference>
<evidence type="ECO:0000313" key="2">
    <source>
        <dbReference type="Proteomes" id="UP000026962"/>
    </source>
</evidence>